<dbReference type="EMBL" id="LSDK01000055">
    <property type="protein sequence ID" value="KXB76847.1"/>
    <property type="molecule type" value="Genomic_DNA"/>
</dbReference>
<proteinExistence type="predicted"/>
<evidence type="ECO:0000313" key="2">
    <source>
        <dbReference type="Proteomes" id="UP000070224"/>
    </source>
</evidence>
<evidence type="ECO:0000313" key="1">
    <source>
        <dbReference type="EMBL" id="KXB76847.1"/>
    </source>
</evidence>
<reference evidence="2" key="1">
    <citation type="submission" date="2016-01" db="EMBL/GenBank/DDBJ databases">
        <authorList>
            <person name="Mitreva M."/>
            <person name="Pepin K.H."/>
            <person name="Mihindukulasuriya K.A."/>
            <person name="Fulton R."/>
            <person name="Fronick C."/>
            <person name="O'Laughlin M."/>
            <person name="Miner T."/>
            <person name="Herter B."/>
            <person name="Rosa B.A."/>
            <person name="Cordes M."/>
            <person name="Tomlinson C."/>
            <person name="Wollam A."/>
            <person name="Palsikar V.B."/>
            <person name="Mardis E.R."/>
            <person name="Wilson R.K."/>
        </authorList>
    </citation>
    <scope>NUCLEOTIDE SEQUENCE [LARGE SCALE GENOMIC DNA]</scope>
    <source>
        <strain evidence="2">KA00683</strain>
    </source>
</reference>
<name>A0A134BA65_9PORP</name>
<dbReference type="Proteomes" id="UP000070224">
    <property type="component" value="Unassembled WGS sequence"/>
</dbReference>
<organism evidence="1 2">
    <name type="scientific">Porphyromonas somerae</name>
    <dbReference type="NCBI Taxonomy" id="322095"/>
    <lineage>
        <taxon>Bacteria</taxon>
        <taxon>Pseudomonadati</taxon>
        <taxon>Bacteroidota</taxon>
        <taxon>Bacteroidia</taxon>
        <taxon>Bacteroidales</taxon>
        <taxon>Porphyromonadaceae</taxon>
        <taxon>Porphyromonas</taxon>
    </lineage>
</organism>
<protein>
    <submittedName>
        <fullName evidence="1">Uncharacterized protein</fullName>
    </submittedName>
</protein>
<sequence length="70" mass="7970">MENVAPIHELLKPPKRQLILGVKSPPSPQQNNRLYHSIIATNSTDQKGDHYWSASKPVLLTLSYQYCSHE</sequence>
<accession>A0A134BA65</accession>
<dbReference type="AlphaFoldDB" id="A0A134BA65"/>
<comment type="caution">
    <text evidence="1">The sequence shown here is derived from an EMBL/GenBank/DDBJ whole genome shotgun (WGS) entry which is preliminary data.</text>
</comment>
<keyword evidence="2" id="KW-1185">Reference proteome</keyword>
<gene>
    <name evidence="1" type="ORF">HMPREF3185_00786</name>
</gene>
<dbReference type="PATRIC" id="fig|322095.3.peg.775"/>